<organism evidence="1 2">
    <name type="scientific">Chiloscyllium punctatum</name>
    <name type="common">Brownbanded bambooshark</name>
    <name type="synonym">Hemiscyllium punctatum</name>
    <dbReference type="NCBI Taxonomy" id="137246"/>
    <lineage>
        <taxon>Eukaryota</taxon>
        <taxon>Metazoa</taxon>
        <taxon>Chordata</taxon>
        <taxon>Craniata</taxon>
        <taxon>Vertebrata</taxon>
        <taxon>Chondrichthyes</taxon>
        <taxon>Elasmobranchii</taxon>
        <taxon>Galeomorphii</taxon>
        <taxon>Galeoidea</taxon>
        <taxon>Orectolobiformes</taxon>
        <taxon>Hemiscylliidae</taxon>
        <taxon>Chiloscyllium</taxon>
    </lineage>
</organism>
<reference evidence="1 2" key="1">
    <citation type="journal article" date="2018" name="Nat. Ecol. Evol.">
        <title>Shark genomes provide insights into elasmobranch evolution and the origin of vertebrates.</title>
        <authorList>
            <person name="Hara Y"/>
            <person name="Yamaguchi K"/>
            <person name="Onimaru K"/>
            <person name="Kadota M"/>
            <person name="Koyanagi M"/>
            <person name="Keeley SD"/>
            <person name="Tatsumi K"/>
            <person name="Tanaka K"/>
            <person name="Motone F"/>
            <person name="Kageyama Y"/>
            <person name="Nozu R"/>
            <person name="Adachi N"/>
            <person name="Nishimura O"/>
            <person name="Nakagawa R"/>
            <person name="Tanegashima C"/>
            <person name="Kiyatake I"/>
            <person name="Matsumoto R"/>
            <person name="Murakumo K"/>
            <person name="Nishida K"/>
            <person name="Terakita A"/>
            <person name="Kuratani S"/>
            <person name="Sato K"/>
            <person name="Hyodo S Kuraku.S."/>
        </authorList>
    </citation>
    <scope>NUCLEOTIDE SEQUENCE [LARGE SCALE GENOMIC DNA]</scope>
</reference>
<sequence>MHRSCRGNLYCFLSGGPVDAAAKQAVLHPKLLVPLDSQQNRVSSSIRTVYQIETLASNDSIDSSRKILLLYLDEEEETPSTALFPLRRKRR</sequence>
<name>A0A401TAH7_CHIPU</name>
<keyword evidence="2" id="KW-1185">Reference proteome</keyword>
<gene>
    <name evidence="1" type="ORF">chiPu_0023706</name>
</gene>
<dbReference type="EMBL" id="BEZZ01025502">
    <property type="protein sequence ID" value="GCC39661.1"/>
    <property type="molecule type" value="Genomic_DNA"/>
</dbReference>
<protein>
    <submittedName>
        <fullName evidence="1">Uncharacterized protein</fullName>
    </submittedName>
</protein>
<proteinExistence type="predicted"/>
<dbReference type="AlphaFoldDB" id="A0A401TAH7"/>
<accession>A0A401TAH7</accession>
<dbReference type="Proteomes" id="UP000287033">
    <property type="component" value="Unassembled WGS sequence"/>
</dbReference>
<evidence type="ECO:0000313" key="1">
    <source>
        <dbReference type="EMBL" id="GCC39661.1"/>
    </source>
</evidence>
<evidence type="ECO:0000313" key="2">
    <source>
        <dbReference type="Proteomes" id="UP000287033"/>
    </source>
</evidence>
<comment type="caution">
    <text evidence="1">The sequence shown here is derived from an EMBL/GenBank/DDBJ whole genome shotgun (WGS) entry which is preliminary data.</text>
</comment>